<evidence type="ECO:0000256" key="2">
    <source>
        <dbReference type="ARBA" id="ARBA00022573"/>
    </source>
</evidence>
<keyword evidence="3 7" id="KW-0489">Methyltransferase</keyword>
<dbReference type="InterPro" id="IPR035996">
    <property type="entry name" value="4pyrrol_Methylase_sf"/>
</dbReference>
<dbReference type="EC" id="2.1.1.-" evidence="7"/>
<dbReference type="InterPro" id="IPR014777">
    <property type="entry name" value="4pyrrole_Mease_sub1"/>
</dbReference>
<dbReference type="InterPro" id="IPR000878">
    <property type="entry name" value="4pyrrol_Mease"/>
</dbReference>
<proteinExistence type="predicted"/>
<dbReference type="EMBL" id="UOGC01000123">
    <property type="protein sequence ID" value="VAX21670.1"/>
    <property type="molecule type" value="Genomic_DNA"/>
</dbReference>
<dbReference type="UniPathway" id="UPA00148"/>
<evidence type="ECO:0000256" key="5">
    <source>
        <dbReference type="ARBA" id="ARBA00022691"/>
    </source>
</evidence>
<dbReference type="Gene3D" id="3.30.950.10">
    <property type="entry name" value="Methyltransferase, Cobalt-precorrin-4 Transmethylase, Domain 2"/>
    <property type="match status" value="1"/>
</dbReference>
<dbReference type="AlphaFoldDB" id="A0A3B1CG92"/>
<evidence type="ECO:0000256" key="1">
    <source>
        <dbReference type="ARBA" id="ARBA00004953"/>
    </source>
</evidence>
<comment type="pathway">
    <text evidence="1">Cofactor biosynthesis; adenosylcobalamin biosynthesis.</text>
</comment>
<dbReference type="PANTHER" id="PTHR43182">
    <property type="entry name" value="COBALT-PRECORRIN-6B C(15)-METHYLTRANSFERASE (DECARBOXYLATING)"/>
    <property type="match status" value="1"/>
</dbReference>
<sequence length="210" mass="22659">MKKITIVGCGLGSAEYMTKAGVDAIINADVLIGAAPYLEIVKNKNAKKIETGADVQKAIKSVTDNIQNGSVALLVSGDPGIFSMARLIIKEFGRDICRVIPGISSVQAAFAMVCLNWDDALILSAHAANPDVDIAQAKKHNKIAILGGRDESSKWAHRFAVALEGERSVFICENLGRDNERFTEISLDDLLTINVVSRTVILLINKELIK</sequence>
<evidence type="ECO:0000256" key="4">
    <source>
        <dbReference type="ARBA" id="ARBA00022679"/>
    </source>
</evidence>
<dbReference type="GO" id="GO:0009236">
    <property type="term" value="P:cobalamin biosynthetic process"/>
    <property type="evidence" value="ECO:0007669"/>
    <property type="project" value="UniProtKB-UniPathway"/>
</dbReference>
<dbReference type="SUPFAM" id="SSF53790">
    <property type="entry name" value="Tetrapyrrole methylase"/>
    <property type="match status" value="1"/>
</dbReference>
<keyword evidence="4 7" id="KW-0808">Transferase</keyword>
<dbReference type="PANTHER" id="PTHR43182:SF1">
    <property type="entry name" value="COBALT-PRECORRIN-7 C(5)-METHYLTRANSFERASE"/>
    <property type="match status" value="1"/>
</dbReference>
<dbReference type="InterPro" id="IPR014776">
    <property type="entry name" value="4pyrrole_Mease_sub2"/>
</dbReference>
<feature type="domain" description="Tetrapyrrole methylase" evidence="6">
    <location>
        <begin position="3"/>
        <end position="190"/>
    </location>
</feature>
<dbReference type="GO" id="GO:0032259">
    <property type="term" value="P:methylation"/>
    <property type="evidence" value="ECO:0007669"/>
    <property type="project" value="UniProtKB-KW"/>
</dbReference>
<name>A0A3B1CG92_9ZZZZ</name>
<gene>
    <name evidence="7" type="ORF">MNBD_NITROSPINAE01-1293</name>
</gene>
<dbReference type="Gene3D" id="3.40.1010.10">
    <property type="entry name" value="Cobalt-precorrin-4 Transmethylase, Domain 1"/>
    <property type="match status" value="1"/>
</dbReference>
<keyword evidence="5" id="KW-0949">S-adenosyl-L-methionine</keyword>
<dbReference type="InterPro" id="IPR012818">
    <property type="entry name" value="CbiE"/>
</dbReference>
<organism evidence="7">
    <name type="scientific">hydrothermal vent metagenome</name>
    <dbReference type="NCBI Taxonomy" id="652676"/>
    <lineage>
        <taxon>unclassified sequences</taxon>
        <taxon>metagenomes</taxon>
        <taxon>ecological metagenomes</taxon>
    </lineage>
</organism>
<dbReference type="NCBIfam" id="TIGR02467">
    <property type="entry name" value="CbiE"/>
    <property type="match status" value="1"/>
</dbReference>
<evidence type="ECO:0000256" key="3">
    <source>
        <dbReference type="ARBA" id="ARBA00022603"/>
    </source>
</evidence>
<accession>A0A3B1CG92</accession>
<evidence type="ECO:0000313" key="7">
    <source>
        <dbReference type="EMBL" id="VAX21670.1"/>
    </source>
</evidence>
<keyword evidence="2" id="KW-0169">Cobalamin biosynthesis</keyword>
<reference evidence="7" key="1">
    <citation type="submission" date="2018-06" db="EMBL/GenBank/DDBJ databases">
        <authorList>
            <person name="Zhirakovskaya E."/>
        </authorList>
    </citation>
    <scope>NUCLEOTIDE SEQUENCE</scope>
</reference>
<protein>
    <submittedName>
        <fullName evidence="7">Cobalt-precorrin-6y C5-methyltransferase</fullName>
        <ecNumber evidence="7">2.1.1.-</ecNumber>
    </submittedName>
</protein>
<dbReference type="GO" id="GO:0008276">
    <property type="term" value="F:protein methyltransferase activity"/>
    <property type="evidence" value="ECO:0007669"/>
    <property type="project" value="InterPro"/>
</dbReference>
<evidence type="ECO:0000259" key="6">
    <source>
        <dbReference type="Pfam" id="PF00590"/>
    </source>
</evidence>
<dbReference type="CDD" id="cd11644">
    <property type="entry name" value="Precorrin-6Y-MT"/>
    <property type="match status" value="1"/>
</dbReference>
<dbReference type="Pfam" id="PF00590">
    <property type="entry name" value="TP_methylase"/>
    <property type="match status" value="1"/>
</dbReference>
<dbReference type="InterPro" id="IPR050714">
    <property type="entry name" value="Cobalamin_biosynth_MTase"/>
</dbReference>